<keyword evidence="5" id="KW-0378">Hydrolase</keyword>
<dbReference type="EMBL" id="JACHLE010000001">
    <property type="protein sequence ID" value="MBB4805462.1"/>
    <property type="molecule type" value="Genomic_DNA"/>
</dbReference>
<evidence type="ECO:0000313" key="5">
    <source>
        <dbReference type="EMBL" id="MBB4805462.1"/>
    </source>
</evidence>
<name>A0A840KEU1_9FLAO</name>
<feature type="signal peptide" evidence="2">
    <location>
        <begin position="1"/>
        <end position="19"/>
    </location>
</feature>
<evidence type="ECO:0000256" key="1">
    <source>
        <dbReference type="ARBA" id="ARBA00022729"/>
    </source>
</evidence>
<evidence type="ECO:0000313" key="6">
    <source>
        <dbReference type="Proteomes" id="UP000592180"/>
    </source>
</evidence>
<dbReference type="GO" id="GO:0006508">
    <property type="term" value="P:proteolysis"/>
    <property type="evidence" value="ECO:0007669"/>
    <property type="project" value="InterPro"/>
</dbReference>
<dbReference type="InterPro" id="IPR007484">
    <property type="entry name" value="Peptidase_M28"/>
</dbReference>
<dbReference type="SUPFAM" id="SSF53187">
    <property type="entry name" value="Zn-dependent exopeptidases"/>
    <property type="match status" value="1"/>
</dbReference>
<feature type="chain" id="PRO_5032607895" evidence="2">
    <location>
        <begin position="20"/>
        <end position="390"/>
    </location>
</feature>
<dbReference type="EC" id="3.4.11.6" evidence="5"/>
<dbReference type="Gene3D" id="3.40.630.10">
    <property type="entry name" value="Zn peptidases"/>
    <property type="match status" value="1"/>
</dbReference>
<dbReference type="NCBIfam" id="TIGR04183">
    <property type="entry name" value="Por_Secre_tail"/>
    <property type="match status" value="1"/>
</dbReference>
<proteinExistence type="predicted"/>
<evidence type="ECO:0000259" key="3">
    <source>
        <dbReference type="Pfam" id="PF04389"/>
    </source>
</evidence>
<dbReference type="GO" id="GO:0004177">
    <property type="term" value="F:aminopeptidase activity"/>
    <property type="evidence" value="ECO:0007669"/>
    <property type="project" value="UniProtKB-KW"/>
</dbReference>
<dbReference type="Proteomes" id="UP000592180">
    <property type="component" value="Unassembled WGS sequence"/>
</dbReference>
<dbReference type="PANTHER" id="PTHR12147:SF26">
    <property type="entry name" value="PEPTIDASE M28 DOMAIN-CONTAINING PROTEIN"/>
    <property type="match status" value="1"/>
</dbReference>
<dbReference type="PANTHER" id="PTHR12147">
    <property type="entry name" value="METALLOPEPTIDASE M28 FAMILY MEMBER"/>
    <property type="match status" value="1"/>
</dbReference>
<organism evidence="5 6">
    <name type="scientific">Chryseobacterium defluvii</name>
    <dbReference type="NCBI Taxonomy" id="160396"/>
    <lineage>
        <taxon>Bacteria</taxon>
        <taxon>Pseudomonadati</taxon>
        <taxon>Bacteroidota</taxon>
        <taxon>Flavobacteriia</taxon>
        <taxon>Flavobacteriales</taxon>
        <taxon>Weeksellaceae</taxon>
        <taxon>Chryseobacterium group</taxon>
        <taxon>Chryseobacterium</taxon>
    </lineage>
</organism>
<dbReference type="Pfam" id="PF18962">
    <property type="entry name" value="Por_Secre_tail"/>
    <property type="match status" value="1"/>
</dbReference>
<dbReference type="Pfam" id="PF04389">
    <property type="entry name" value="Peptidase_M28"/>
    <property type="match status" value="1"/>
</dbReference>
<protein>
    <submittedName>
        <fullName evidence="5">Aminopeptidase YwaD</fullName>
        <ecNumber evidence="5">3.4.11.10</ecNumber>
        <ecNumber evidence="5">3.4.11.6</ecNumber>
    </submittedName>
</protein>
<keyword evidence="1 2" id="KW-0732">Signal</keyword>
<keyword evidence="5" id="KW-0031">Aminopeptidase</keyword>
<evidence type="ECO:0000259" key="4">
    <source>
        <dbReference type="Pfam" id="PF18962"/>
    </source>
</evidence>
<accession>A0A840KEU1</accession>
<dbReference type="EC" id="3.4.11.10" evidence="5"/>
<dbReference type="InterPro" id="IPR026444">
    <property type="entry name" value="Secre_tail"/>
</dbReference>
<sequence length="390" mass="42859">MMRKIFILSVISLANLTFAQTFIQAYQNRADQILQTNITANLQDFGNLGIKTTGSANNTSALNWIKDKYLSYGYSAGQMVEDPFTYNSTTSKNLIITKTGTVYPNTYVIICGHYDTINGPGVNDNGSGTSIILEAARILKDVPTEYSIKFIHFSGEEQGLVGSSHYANNVAYQGSTRMLDIRLVFNLDQVGGKLGNTNNTIKCERDNGGQTGNNATSNTMTQQLATCTTLYSPLQTAITSAYSSDYMPFENKNEIITGFYENVQSPHPHTSSDTFANVDPTYVFNVGKAAVGALQHFAVAATSILDTKDITSNKLESIKVYPNPAKDILNVEIPERSKDFNIEITDMSGRSLLNVENQEKIDISGLANGTYMCIIRLNDESVTRKIIIEK</sequence>
<feature type="domain" description="Secretion system C-terminal sorting" evidence="4">
    <location>
        <begin position="320"/>
        <end position="388"/>
    </location>
</feature>
<keyword evidence="6" id="KW-1185">Reference proteome</keyword>
<dbReference type="AlphaFoldDB" id="A0A840KEU1"/>
<dbReference type="GO" id="GO:0008235">
    <property type="term" value="F:metalloexopeptidase activity"/>
    <property type="evidence" value="ECO:0007669"/>
    <property type="project" value="InterPro"/>
</dbReference>
<dbReference type="InterPro" id="IPR045175">
    <property type="entry name" value="M28_fam"/>
</dbReference>
<comment type="caution">
    <text evidence="5">The sequence shown here is derived from an EMBL/GenBank/DDBJ whole genome shotgun (WGS) entry which is preliminary data.</text>
</comment>
<reference evidence="5 6" key="1">
    <citation type="submission" date="2020-08" db="EMBL/GenBank/DDBJ databases">
        <title>Functional genomics of gut bacteria from endangered species of beetles.</title>
        <authorList>
            <person name="Carlos-Shanley C."/>
        </authorList>
    </citation>
    <scope>NUCLEOTIDE SEQUENCE [LARGE SCALE GENOMIC DNA]</scope>
    <source>
        <strain evidence="5 6">S00151</strain>
    </source>
</reference>
<keyword evidence="5" id="KW-0645">Protease</keyword>
<gene>
    <name evidence="5" type="ORF">HNP38_000734</name>
</gene>
<feature type="domain" description="Peptidase M28" evidence="3">
    <location>
        <begin position="93"/>
        <end position="290"/>
    </location>
</feature>
<evidence type="ECO:0000256" key="2">
    <source>
        <dbReference type="SAM" id="SignalP"/>
    </source>
</evidence>